<dbReference type="GO" id="GO:0046872">
    <property type="term" value="F:metal ion binding"/>
    <property type="evidence" value="ECO:0007669"/>
    <property type="project" value="UniProtKB-KW"/>
</dbReference>
<dbReference type="AlphaFoldDB" id="A0A1Q9EN21"/>
<dbReference type="InterPro" id="IPR010255">
    <property type="entry name" value="Haem_peroxidase_sf"/>
</dbReference>
<dbReference type="EMBL" id="LSRX01000109">
    <property type="protein sequence ID" value="OLQ08836.1"/>
    <property type="molecule type" value="Genomic_DNA"/>
</dbReference>
<keyword evidence="4" id="KW-0808">Transferase</keyword>
<dbReference type="Gene3D" id="1.10.420.10">
    <property type="entry name" value="Peroxidase, domain 2"/>
    <property type="match status" value="1"/>
</dbReference>
<dbReference type="PROSITE" id="PS50873">
    <property type="entry name" value="PEROXIDASE_4"/>
    <property type="match status" value="1"/>
</dbReference>
<reference evidence="15 16" key="1">
    <citation type="submission" date="2016-02" db="EMBL/GenBank/DDBJ databases">
        <title>Genome analysis of coral dinoflagellate symbionts highlights evolutionary adaptations to a symbiotic lifestyle.</title>
        <authorList>
            <person name="Aranda M."/>
            <person name="Li Y."/>
            <person name="Liew Y.J."/>
            <person name="Baumgarten S."/>
            <person name="Simakov O."/>
            <person name="Wilson M."/>
            <person name="Piel J."/>
            <person name="Ashoor H."/>
            <person name="Bougouffa S."/>
            <person name="Bajic V.B."/>
            <person name="Ryu T."/>
            <person name="Ravasi T."/>
            <person name="Bayer T."/>
            <person name="Micklem G."/>
            <person name="Kim H."/>
            <person name="Bhak J."/>
            <person name="Lajeunesse T.C."/>
            <person name="Voolstra C.R."/>
        </authorList>
    </citation>
    <scope>NUCLEOTIDE SEQUENCE [LARGE SCALE GENOMIC DNA]</scope>
    <source>
        <strain evidence="15 16">CCMP2467</strain>
    </source>
</reference>
<dbReference type="InterPro" id="IPR002016">
    <property type="entry name" value="Haem_peroxidase"/>
</dbReference>
<evidence type="ECO:0000256" key="11">
    <source>
        <dbReference type="RuleBase" id="RU004241"/>
    </source>
</evidence>
<protein>
    <recommendedName>
        <fullName evidence="1">tRNA-uridine aminocarboxypropyltransferase</fullName>
        <ecNumber evidence="1">2.5.1.25</ecNumber>
    </recommendedName>
</protein>
<dbReference type="OrthoDB" id="447422at2759"/>
<evidence type="ECO:0000259" key="14">
    <source>
        <dbReference type="PROSITE" id="PS50873"/>
    </source>
</evidence>
<dbReference type="PRINTS" id="PR00459">
    <property type="entry name" value="ASPEROXIDASE"/>
</dbReference>
<keyword evidence="2 15" id="KW-0575">Peroxidase</keyword>
<evidence type="ECO:0000256" key="12">
    <source>
        <dbReference type="SAM" id="MobiDB-lite"/>
    </source>
</evidence>
<feature type="region of interest" description="Disordered" evidence="12">
    <location>
        <begin position="355"/>
        <end position="376"/>
    </location>
</feature>
<gene>
    <name evidence="15" type="primary">APX3</name>
    <name evidence="15" type="ORF">AK812_SmicGene7598</name>
</gene>
<dbReference type="Pfam" id="PF03942">
    <property type="entry name" value="DTW"/>
    <property type="match status" value="1"/>
</dbReference>
<evidence type="ECO:0000256" key="4">
    <source>
        <dbReference type="ARBA" id="ARBA00022679"/>
    </source>
</evidence>
<evidence type="ECO:0000313" key="16">
    <source>
        <dbReference type="Proteomes" id="UP000186817"/>
    </source>
</evidence>
<dbReference type="PROSITE" id="PS00435">
    <property type="entry name" value="PEROXIDASE_1"/>
    <property type="match status" value="1"/>
</dbReference>
<evidence type="ECO:0000256" key="6">
    <source>
        <dbReference type="ARBA" id="ARBA00022694"/>
    </source>
</evidence>
<keyword evidence="3" id="KW-0349">Heme</keyword>
<dbReference type="PANTHER" id="PTHR31356">
    <property type="entry name" value="THYLAKOID LUMENAL 29 KDA PROTEIN, CHLOROPLASTIC-RELATED"/>
    <property type="match status" value="1"/>
</dbReference>
<feature type="compositionally biased region" description="Basic and acidic residues" evidence="12">
    <location>
        <begin position="408"/>
        <end position="421"/>
    </location>
</feature>
<name>A0A1Q9EN21_SYMMI</name>
<dbReference type="EC" id="2.5.1.25" evidence="1"/>
<evidence type="ECO:0000256" key="13">
    <source>
        <dbReference type="SAM" id="SignalP"/>
    </source>
</evidence>
<keyword evidence="8" id="KW-0560">Oxidoreductase</keyword>
<dbReference type="Gene3D" id="1.10.520.10">
    <property type="match status" value="1"/>
</dbReference>
<dbReference type="GO" id="GO:0034599">
    <property type="term" value="P:cellular response to oxidative stress"/>
    <property type="evidence" value="ECO:0007669"/>
    <property type="project" value="InterPro"/>
</dbReference>
<dbReference type="Pfam" id="PF00141">
    <property type="entry name" value="peroxidase"/>
    <property type="match status" value="1"/>
</dbReference>
<accession>A0A1Q9EN21</accession>
<keyword evidence="16" id="KW-1185">Reference proteome</keyword>
<comment type="caution">
    <text evidence="15">The sequence shown here is derived from an EMBL/GenBank/DDBJ whole genome shotgun (WGS) entry which is preliminary data.</text>
</comment>
<keyword evidence="6" id="KW-0819">tRNA processing</keyword>
<dbReference type="GO" id="GO:0004601">
    <property type="term" value="F:peroxidase activity"/>
    <property type="evidence" value="ECO:0007669"/>
    <property type="project" value="UniProtKB-KW"/>
</dbReference>
<feature type="compositionally biased region" description="Polar residues" evidence="12">
    <location>
        <begin position="360"/>
        <end position="370"/>
    </location>
</feature>
<dbReference type="InterPro" id="IPR002207">
    <property type="entry name" value="Peroxidase_I"/>
</dbReference>
<proteinExistence type="inferred from homology"/>
<comment type="catalytic activity">
    <reaction evidence="10">
        <text>a uridine in tRNA + S-adenosyl-L-methionine = a 3-[(3S)-3-amino-3-carboxypropyl]uridine in tRNA + S-methyl-5'-thioadenosine + H(+)</text>
        <dbReference type="Rhea" id="RHEA:62432"/>
        <dbReference type="Rhea" id="RHEA-COMP:13339"/>
        <dbReference type="Rhea" id="RHEA-COMP:16092"/>
        <dbReference type="ChEBI" id="CHEBI:15378"/>
        <dbReference type="ChEBI" id="CHEBI:17509"/>
        <dbReference type="ChEBI" id="CHEBI:59789"/>
        <dbReference type="ChEBI" id="CHEBI:65315"/>
        <dbReference type="ChEBI" id="CHEBI:82930"/>
        <dbReference type="EC" id="2.5.1.25"/>
    </reaction>
</comment>
<feature type="region of interest" description="Disordered" evidence="12">
    <location>
        <begin position="408"/>
        <end position="436"/>
    </location>
</feature>
<comment type="similarity">
    <text evidence="11">Belongs to the peroxidase family.</text>
</comment>
<keyword evidence="5" id="KW-0949">S-adenosyl-L-methionine</keyword>
<evidence type="ECO:0000256" key="2">
    <source>
        <dbReference type="ARBA" id="ARBA00022559"/>
    </source>
</evidence>
<evidence type="ECO:0000256" key="3">
    <source>
        <dbReference type="ARBA" id="ARBA00022617"/>
    </source>
</evidence>
<dbReference type="GO" id="GO:0000302">
    <property type="term" value="P:response to reactive oxygen species"/>
    <property type="evidence" value="ECO:0007669"/>
    <property type="project" value="TreeGrafter"/>
</dbReference>
<dbReference type="PANTHER" id="PTHR31356:SF36">
    <property type="entry name" value="L-ASCORBATE PEROXIDASE 3"/>
    <property type="match status" value="1"/>
</dbReference>
<dbReference type="GO" id="GO:0042744">
    <property type="term" value="P:hydrogen peroxide catabolic process"/>
    <property type="evidence" value="ECO:0007669"/>
    <property type="project" value="TreeGrafter"/>
</dbReference>
<dbReference type="InterPro" id="IPR005636">
    <property type="entry name" value="DTW"/>
</dbReference>
<dbReference type="GO" id="GO:0016432">
    <property type="term" value="F:tRNA-uridine aminocarboxypropyltransferase activity"/>
    <property type="evidence" value="ECO:0007669"/>
    <property type="project" value="UniProtKB-EC"/>
</dbReference>
<dbReference type="PROSITE" id="PS00436">
    <property type="entry name" value="PEROXIDASE_2"/>
    <property type="match status" value="1"/>
</dbReference>
<evidence type="ECO:0000256" key="10">
    <source>
        <dbReference type="ARBA" id="ARBA00048718"/>
    </source>
</evidence>
<dbReference type="InterPro" id="IPR019793">
    <property type="entry name" value="Peroxidases_heam-ligand_BS"/>
</dbReference>
<keyword evidence="9" id="KW-0408">Iron</keyword>
<dbReference type="GO" id="GO:0008033">
    <property type="term" value="P:tRNA processing"/>
    <property type="evidence" value="ECO:0007669"/>
    <property type="project" value="UniProtKB-KW"/>
</dbReference>
<feature type="domain" description="Plant heme peroxidase family profile" evidence="14">
    <location>
        <begin position="63"/>
        <end position="327"/>
    </location>
</feature>
<dbReference type="Proteomes" id="UP000186817">
    <property type="component" value="Unassembled WGS sequence"/>
</dbReference>
<dbReference type="SMART" id="SM01144">
    <property type="entry name" value="DTW"/>
    <property type="match status" value="1"/>
</dbReference>
<dbReference type="InterPro" id="IPR019794">
    <property type="entry name" value="Peroxidases_AS"/>
</dbReference>
<dbReference type="InterPro" id="IPR044831">
    <property type="entry name" value="Ccp1-like"/>
</dbReference>
<feature type="signal peptide" evidence="13">
    <location>
        <begin position="1"/>
        <end position="24"/>
    </location>
</feature>
<feature type="chain" id="PRO_5012977463" description="tRNA-uridine aminocarboxypropyltransferase" evidence="13">
    <location>
        <begin position="25"/>
        <end position="688"/>
    </location>
</feature>
<evidence type="ECO:0000256" key="1">
    <source>
        <dbReference type="ARBA" id="ARBA00012386"/>
    </source>
</evidence>
<keyword evidence="13" id="KW-0732">Signal</keyword>
<dbReference type="SUPFAM" id="SSF48113">
    <property type="entry name" value="Heme-dependent peroxidases"/>
    <property type="match status" value="1"/>
</dbReference>
<keyword evidence="7" id="KW-0479">Metal-binding</keyword>
<dbReference type="GO" id="GO:0020037">
    <property type="term" value="F:heme binding"/>
    <property type="evidence" value="ECO:0007669"/>
    <property type="project" value="InterPro"/>
</dbReference>
<evidence type="ECO:0000313" key="15">
    <source>
        <dbReference type="EMBL" id="OLQ08836.1"/>
    </source>
</evidence>
<evidence type="ECO:0000256" key="9">
    <source>
        <dbReference type="ARBA" id="ARBA00023004"/>
    </source>
</evidence>
<dbReference type="PRINTS" id="PR00458">
    <property type="entry name" value="PEROXIDASE"/>
</dbReference>
<evidence type="ECO:0000256" key="8">
    <source>
        <dbReference type="ARBA" id="ARBA00023002"/>
    </source>
</evidence>
<organism evidence="15 16">
    <name type="scientific">Symbiodinium microadriaticum</name>
    <name type="common">Dinoflagellate</name>
    <name type="synonym">Zooxanthella microadriatica</name>
    <dbReference type="NCBI Taxonomy" id="2951"/>
    <lineage>
        <taxon>Eukaryota</taxon>
        <taxon>Sar</taxon>
        <taxon>Alveolata</taxon>
        <taxon>Dinophyceae</taxon>
        <taxon>Suessiales</taxon>
        <taxon>Symbiodiniaceae</taxon>
        <taxon>Symbiodinium</taxon>
    </lineage>
</organism>
<evidence type="ECO:0000256" key="5">
    <source>
        <dbReference type="ARBA" id="ARBA00022691"/>
    </source>
</evidence>
<sequence>MGQRCHGVVAVALCLCCLRGLTRCFLTSTPCPGLRRRDHTLHWLVATGFAPAAEAFEGDAACIREAARTQTLQDPVLAPSLLRLAFHDAATRRPGDSRRQGPNGSIRFELMRDENYGPSMAAALAAVESIVQRCKVSWADAIAVSGAAVVEAMGGPVIPVETGRSDATEPDTDKRLPDGTLTSGAIRDYFRQLGMSDAELVALLGAHTVPGQVGRWTSLLDVRPDCLHKEGRAFWTCSREQGRRLAFTESPAAFNNEYFQEVLLWEQRQKMPKPKTRYKERAESEKSSPLNLLPSDIGMLFDPGLHSQVERFAADEAAFFAAFASGYRFTMRDRHRQAPASASSLNVPIGAFRRVPVGSEDSTPGTSTSAAGLRMQGEDGPLLTTEAAMLMAGSVLYRPSLCRRDDMEDSHTLETTEKLEADSDLSPPGSGRAGRPMCEGCGRPVRTCICASLPSEPLALPSGLESVLLLRHPKERRQKHQSAWILERCVRGVRQHVTRRLPSEVPIGLEHLYREPESCLLVFPGPGARPLKEVLDAKVRHLILVDATWRFAREMAAVSESGDPLSRIQRVELTPPSGTRPVFVVRKPLLLGNTRELEAADGHDFVASEDERWGFSTAEAAALALDEISESGVLIDPSALMTVAAALGAYAQIQLDHTAKPRMRTDRPGFIPKLYEAAQEAAAADGDE</sequence>
<evidence type="ECO:0000256" key="7">
    <source>
        <dbReference type="ARBA" id="ARBA00022723"/>
    </source>
</evidence>